<keyword evidence="2" id="KW-0472">Membrane</keyword>
<feature type="transmembrane region" description="Helical" evidence="2">
    <location>
        <begin position="69"/>
        <end position="96"/>
    </location>
</feature>
<dbReference type="STRING" id="246437.L9KNJ6"/>
<dbReference type="Pfam" id="PF00583">
    <property type="entry name" value="Acetyltransf_1"/>
    <property type="match status" value="1"/>
</dbReference>
<dbReference type="Proteomes" id="UP000011518">
    <property type="component" value="Unassembled WGS sequence"/>
</dbReference>
<dbReference type="InterPro" id="IPR050769">
    <property type="entry name" value="NAT_camello-type"/>
</dbReference>
<dbReference type="Gene3D" id="3.40.630.30">
    <property type="match status" value="1"/>
</dbReference>
<accession>L9KNJ6</accession>
<name>L9KNJ6_TUPCH</name>
<reference evidence="5" key="2">
    <citation type="journal article" date="2013" name="Nat. Commun.">
        <title>Genome of the Chinese tree shrew.</title>
        <authorList>
            <person name="Fan Y."/>
            <person name="Huang Z.Y."/>
            <person name="Cao C.C."/>
            <person name="Chen C.S."/>
            <person name="Chen Y.X."/>
            <person name="Fan D.D."/>
            <person name="He J."/>
            <person name="Hou H.L."/>
            <person name="Hu L."/>
            <person name="Hu X.T."/>
            <person name="Jiang X.T."/>
            <person name="Lai R."/>
            <person name="Lang Y.S."/>
            <person name="Liang B."/>
            <person name="Liao S.G."/>
            <person name="Mu D."/>
            <person name="Ma Y.Y."/>
            <person name="Niu Y.Y."/>
            <person name="Sun X.Q."/>
            <person name="Xia J.Q."/>
            <person name="Xiao J."/>
            <person name="Xiong Z.Q."/>
            <person name="Xu L."/>
            <person name="Yang L."/>
            <person name="Zhang Y."/>
            <person name="Zhao W."/>
            <person name="Zhao X.D."/>
            <person name="Zheng Y.T."/>
            <person name="Zhou J.M."/>
            <person name="Zhu Y.B."/>
            <person name="Zhang G.J."/>
            <person name="Wang J."/>
            <person name="Yao Y.G."/>
        </authorList>
    </citation>
    <scope>NUCLEOTIDE SEQUENCE [LARGE SCALE GENOMIC DNA]</scope>
</reference>
<evidence type="ECO:0000256" key="2">
    <source>
        <dbReference type="SAM" id="Phobius"/>
    </source>
</evidence>
<dbReference type="SUPFAM" id="SSF55729">
    <property type="entry name" value="Acyl-CoA N-acyltransferases (Nat)"/>
    <property type="match status" value="1"/>
</dbReference>
<dbReference type="PANTHER" id="PTHR13947">
    <property type="entry name" value="GNAT FAMILY N-ACETYLTRANSFERASE"/>
    <property type="match status" value="1"/>
</dbReference>
<dbReference type="PANTHER" id="PTHR13947:SF48">
    <property type="entry name" value="N-ACETYLTRANSFERASE 8-RELATED"/>
    <property type="match status" value="1"/>
</dbReference>
<proteinExistence type="predicted"/>
<keyword evidence="1 4" id="KW-0808">Transferase</keyword>
<feature type="domain" description="N-acetyltransferase" evidence="3">
    <location>
        <begin position="87"/>
        <end position="219"/>
    </location>
</feature>
<dbReference type="InParanoid" id="L9KNJ6"/>
<evidence type="ECO:0000313" key="5">
    <source>
        <dbReference type="Proteomes" id="UP000011518"/>
    </source>
</evidence>
<evidence type="ECO:0000259" key="3">
    <source>
        <dbReference type="PROSITE" id="PS51186"/>
    </source>
</evidence>
<keyword evidence="2" id="KW-1133">Transmembrane helix</keyword>
<sequence length="219" mass="25061">MSNCHSHGPQDFRHESLLMAPYRIRKYRESDREWVVDLFSEGVAEYAPITFRHILKLPRTLVLLFGGPLAVLLASGSWLLALATNLTLLVLLRLFAKYPWNEFKVLVLQSDMSDITKFYLCDHGSCFWVAESEEQVVGMVGALPVNDPTLWKQKLQLLHLFVDSGHRRRGIAKALVRTVLQFAQDRGYREVVLCTSMLQHSALALYRSMGFQKTALLIR</sequence>
<dbReference type="GO" id="GO:0008080">
    <property type="term" value="F:N-acetyltransferase activity"/>
    <property type="evidence" value="ECO:0007669"/>
    <property type="project" value="InterPro"/>
</dbReference>
<dbReference type="InterPro" id="IPR000182">
    <property type="entry name" value="GNAT_dom"/>
</dbReference>
<dbReference type="FunCoup" id="L9KNJ6">
    <property type="interactions" value="88"/>
</dbReference>
<keyword evidence="5" id="KW-1185">Reference proteome</keyword>
<dbReference type="eggNOG" id="KOG3139">
    <property type="taxonomic scope" value="Eukaryota"/>
</dbReference>
<dbReference type="CDD" id="cd04301">
    <property type="entry name" value="NAT_SF"/>
    <property type="match status" value="1"/>
</dbReference>
<dbReference type="InterPro" id="IPR016181">
    <property type="entry name" value="Acyl_CoA_acyltransferase"/>
</dbReference>
<dbReference type="AlphaFoldDB" id="L9KNJ6"/>
<gene>
    <name evidence="4" type="ORF">TREES_T100006723</name>
</gene>
<dbReference type="PROSITE" id="PS51186">
    <property type="entry name" value="GNAT"/>
    <property type="match status" value="1"/>
</dbReference>
<evidence type="ECO:0000313" key="4">
    <source>
        <dbReference type="EMBL" id="ELW64019.1"/>
    </source>
</evidence>
<protein>
    <submittedName>
        <fullName evidence="4">Putative N-acetyltransferase 8</fullName>
    </submittedName>
</protein>
<keyword evidence="2" id="KW-0812">Transmembrane</keyword>
<dbReference type="EMBL" id="KB320756">
    <property type="protein sequence ID" value="ELW64019.1"/>
    <property type="molecule type" value="Genomic_DNA"/>
</dbReference>
<organism evidence="4 5">
    <name type="scientific">Tupaia chinensis</name>
    <name type="common">Chinese tree shrew</name>
    <name type="synonym">Tupaia belangeri chinensis</name>
    <dbReference type="NCBI Taxonomy" id="246437"/>
    <lineage>
        <taxon>Eukaryota</taxon>
        <taxon>Metazoa</taxon>
        <taxon>Chordata</taxon>
        <taxon>Craniata</taxon>
        <taxon>Vertebrata</taxon>
        <taxon>Euteleostomi</taxon>
        <taxon>Mammalia</taxon>
        <taxon>Eutheria</taxon>
        <taxon>Euarchontoglires</taxon>
        <taxon>Scandentia</taxon>
        <taxon>Tupaiidae</taxon>
        <taxon>Tupaia</taxon>
    </lineage>
</organism>
<evidence type="ECO:0000256" key="1">
    <source>
        <dbReference type="ARBA" id="ARBA00022679"/>
    </source>
</evidence>
<reference evidence="5" key="1">
    <citation type="submission" date="2012-07" db="EMBL/GenBank/DDBJ databases">
        <title>Genome of the Chinese tree shrew, a rising model animal genetically related to primates.</title>
        <authorList>
            <person name="Zhang G."/>
            <person name="Fan Y."/>
            <person name="Yao Y."/>
            <person name="Huang Z."/>
        </authorList>
    </citation>
    <scope>NUCLEOTIDE SEQUENCE [LARGE SCALE GENOMIC DNA]</scope>
</reference>